<dbReference type="SUPFAM" id="SSF52954">
    <property type="entry name" value="Class II aaRS ABD-related"/>
    <property type="match status" value="1"/>
</dbReference>
<keyword evidence="6 13" id="KW-0547">Nucleotide-binding</keyword>
<sequence length="658" mass="75787">MITITLPDGSEKQYERGVTAMQVAESISPRLAKEVLAATVNGSVVDLMRPIDGDATLKLHKWEDEEAKHAFWHTSAHLMAEALQELYPGIRFGIGPAIENGFYYDVDPGEGVQIKESDLPAIEKKMQELVARKEHLVRKSISKEVALNYWEQKGDNYKVELIKDLEDGTITTYTQGNFTDLCRGPHLPSTENIKAIKLLSVAGAYWRGDVTRPQLTRIYGITFPKKKMLDEYLDLLEQAKQRDHRKIGKELELFAFSQNVGLGLPLWLPRGTQLRSQLEDYLKKIQKQYGYEQVITPHIGNVNLYKTSGHYAKYKDDAFRTILTPQEGEEFMLKPMNCPHHCEIYKTKPRSYRDLPVRLAEFGTVYRYEQSGELHGLTRVRGFTQDDAHLFCRPDQIKEEFIKVMDIIFIIFKALNFTDYEAQISLRDPENKSKYIGSDENWERAERAIIEACEETGLKTRVELGEAAFYGPKLDFMVKDALGRRWQLGTIQVDYNLPERFELEYTGEDNQKHRPVMIHRAPFGSMERFVAVLIEHTGGKFPLWLTPDQVAILPISDRFNDYAYSVLKELARRDIRAFVDDRAEKIGRKIRDNELKRVPYLLIVGEKEAEEGTVSVRIQGQGDQGSEKIGTFADRLLKEVDEQVNAWRYEQETSEETK</sequence>
<dbReference type="FunFam" id="3.40.50.800:FF:000001">
    <property type="entry name" value="Threonine--tRNA ligase"/>
    <property type="match status" value="1"/>
</dbReference>
<dbReference type="GO" id="GO:0005524">
    <property type="term" value="F:ATP binding"/>
    <property type="evidence" value="ECO:0007669"/>
    <property type="project" value="UniProtKB-UniRule"/>
</dbReference>
<dbReference type="SUPFAM" id="SSF55681">
    <property type="entry name" value="Class II aaRS and biotin synthetases"/>
    <property type="match status" value="1"/>
</dbReference>
<dbReference type="NCBIfam" id="TIGR00418">
    <property type="entry name" value="thrS"/>
    <property type="match status" value="1"/>
</dbReference>
<dbReference type="SUPFAM" id="SSF81271">
    <property type="entry name" value="TGS-like"/>
    <property type="match status" value="1"/>
</dbReference>
<dbReference type="InterPro" id="IPR004095">
    <property type="entry name" value="TGS"/>
</dbReference>
<dbReference type="InterPro" id="IPR012947">
    <property type="entry name" value="tRNA_SAD"/>
</dbReference>
<dbReference type="InterPro" id="IPR047246">
    <property type="entry name" value="ThrRS_anticodon"/>
</dbReference>
<protein>
    <recommendedName>
        <fullName evidence="13">Threonine--tRNA ligase</fullName>
        <ecNumber evidence="13">6.1.1.3</ecNumber>
    </recommendedName>
    <alternativeName>
        <fullName evidence="13">Threonyl-tRNA synthetase</fullName>
        <shortName evidence="13">ThrRS</shortName>
    </alternativeName>
</protein>
<dbReference type="Pfam" id="PF07973">
    <property type="entry name" value="tRNA_SAD"/>
    <property type="match status" value="1"/>
</dbReference>
<feature type="domain" description="TGS" evidence="15">
    <location>
        <begin position="1"/>
        <end position="61"/>
    </location>
</feature>
<dbReference type="FunFam" id="3.30.980.10:FF:000005">
    <property type="entry name" value="Threonyl-tRNA synthetase, mitochondrial"/>
    <property type="match status" value="1"/>
</dbReference>
<dbReference type="InterPro" id="IPR036621">
    <property type="entry name" value="Anticodon-bd_dom_sf"/>
</dbReference>
<evidence type="ECO:0000256" key="3">
    <source>
        <dbReference type="ARBA" id="ARBA00022555"/>
    </source>
</evidence>
<dbReference type="Pfam" id="PF02824">
    <property type="entry name" value="TGS"/>
    <property type="match status" value="1"/>
</dbReference>
<keyword evidence="3 13" id="KW-0820">tRNA-binding</keyword>
<dbReference type="InterPro" id="IPR012675">
    <property type="entry name" value="Beta-grasp_dom_sf"/>
</dbReference>
<dbReference type="PANTHER" id="PTHR11451">
    <property type="entry name" value="THREONINE-TRNA LIGASE"/>
    <property type="match status" value="1"/>
</dbReference>
<dbReference type="GO" id="GO:0000049">
    <property type="term" value="F:tRNA binding"/>
    <property type="evidence" value="ECO:0007669"/>
    <property type="project" value="UniProtKB-KW"/>
</dbReference>
<dbReference type="STRING" id="1122973.GCA_000379925_00313"/>
<evidence type="ECO:0000313" key="17">
    <source>
        <dbReference type="Proteomes" id="UP000297225"/>
    </source>
</evidence>
<dbReference type="InterPro" id="IPR033728">
    <property type="entry name" value="ThrRS_core"/>
</dbReference>
<evidence type="ECO:0000256" key="12">
    <source>
        <dbReference type="ARBA" id="ARBA00049515"/>
    </source>
</evidence>
<evidence type="ECO:0000256" key="5">
    <source>
        <dbReference type="ARBA" id="ARBA00022723"/>
    </source>
</evidence>
<dbReference type="RefSeq" id="WP_134849342.1">
    <property type="nucleotide sequence ID" value="NZ_CP197400.1"/>
</dbReference>
<evidence type="ECO:0000256" key="13">
    <source>
        <dbReference type="HAMAP-Rule" id="MF_00184"/>
    </source>
</evidence>
<comment type="subunit">
    <text evidence="13">Homodimer.</text>
</comment>
<proteinExistence type="inferred from homology"/>
<dbReference type="Pfam" id="PF00587">
    <property type="entry name" value="tRNA-synt_2b"/>
    <property type="match status" value="1"/>
</dbReference>
<evidence type="ECO:0000256" key="1">
    <source>
        <dbReference type="ARBA" id="ARBA00008226"/>
    </source>
</evidence>
<comment type="caution">
    <text evidence="13">Lacks conserved residue(s) required for the propagation of feature annotation.</text>
</comment>
<accession>A0A4Y8WS06</accession>
<dbReference type="Gene3D" id="3.10.20.30">
    <property type="match status" value="1"/>
</dbReference>
<dbReference type="PROSITE" id="PS50862">
    <property type="entry name" value="AA_TRNA_LIGASE_II"/>
    <property type="match status" value="1"/>
</dbReference>
<dbReference type="FunFam" id="3.30.930.10:FF:000002">
    <property type="entry name" value="Threonine--tRNA ligase"/>
    <property type="match status" value="1"/>
</dbReference>
<dbReference type="InterPro" id="IPR018163">
    <property type="entry name" value="Thr/Ala-tRNA-synth_IIc_edit"/>
</dbReference>
<dbReference type="GO" id="GO:0005737">
    <property type="term" value="C:cytoplasm"/>
    <property type="evidence" value="ECO:0007669"/>
    <property type="project" value="UniProtKB-SubCell"/>
</dbReference>
<keyword evidence="2 13" id="KW-0963">Cytoplasm</keyword>
<feature type="binding site" evidence="13">
    <location>
        <position position="519"/>
    </location>
    <ligand>
        <name>Zn(2+)</name>
        <dbReference type="ChEBI" id="CHEBI:29105"/>
        <note>catalytic</note>
    </ligand>
</feature>
<dbReference type="CDD" id="cd01667">
    <property type="entry name" value="TGS_ThrRS"/>
    <property type="match status" value="1"/>
</dbReference>
<comment type="caution">
    <text evidence="16">The sequence shown here is derived from an EMBL/GenBank/DDBJ whole genome shotgun (WGS) entry which is preliminary data.</text>
</comment>
<dbReference type="GO" id="GO:0006435">
    <property type="term" value="P:threonyl-tRNA aminoacylation"/>
    <property type="evidence" value="ECO:0007669"/>
    <property type="project" value="UniProtKB-UniRule"/>
</dbReference>
<name>A0A4Y8WS06_9PORP</name>
<dbReference type="HAMAP" id="MF_00184">
    <property type="entry name" value="Thr_tRNA_synth"/>
    <property type="match status" value="1"/>
</dbReference>
<dbReference type="Gene3D" id="3.30.54.20">
    <property type="match status" value="1"/>
</dbReference>
<comment type="similarity">
    <text evidence="1 13">Belongs to the class-II aminoacyl-tRNA synthetase family.</text>
</comment>
<comment type="catalytic activity">
    <reaction evidence="12 13">
        <text>tRNA(Thr) + L-threonine + ATP = L-threonyl-tRNA(Thr) + AMP + diphosphate + H(+)</text>
        <dbReference type="Rhea" id="RHEA:24624"/>
        <dbReference type="Rhea" id="RHEA-COMP:9670"/>
        <dbReference type="Rhea" id="RHEA-COMP:9704"/>
        <dbReference type="ChEBI" id="CHEBI:15378"/>
        <dbReference type="ChEBI" id="CHEBI:30616"/>
        <dbReference type="ChEBI" id="CHEBI:33019"/>
        <dbReference type="ChEBI" id="CHEBI:57926"/>
        <dbReference type="ChEBI" id="CHEBI:78442"/>
        <dbReference type="ChEBI" id="CHEBI:78534"/>
        <dbReference type="ChEBI" id="CHEBI:456215"/>
        <dbReference type="EC" id="6.1.1.3"/>
    </reaction>
</comment>
<dbReference type="InterPro" id="IPR002320">
    <property type="entry name" value="Thr-tRNA-ligase_IIa"/>
</dbReference>
<evidence type="ECO:0000256" key="10">
    <source>
        <dbReference type="ARBA" id="ARBA00022917"/>
    </source>
</evidence>
<dbReference type="InterPro" id="IPR006195">
    <property type="entry name" value="aa-tRNA-synth_II"/>
</dbReference>
<dbReference type="FunFam" id="3.10.20.30:FF:000005">
    <property type="entry name" value="Threonine--tRNA ligase"/>
    <property type="match status" value="1"/>
</dbReference>
<dbReference type="EC" id="6.1.1.3" evidence="13"/>
<evidence type="ECO:0000256" key="8">
    <source>
        <dbReference type="ARBA" id="ARBA00022840"/>
    </source>
</evidence>
<dbReference type="Proteomes" id="UP000297225">
    <property type="component" value="Unassembled WGS sequence"/>
</dbReference>
<evidence type="ECO:0000259" key="15">
    <source>
        <dbReference type="PROSITE" id="PS51880"/>
    </source>
</evidence>
<dbReference type="OrthoDB" id="9802304at2"/>
<dbReference type="Pfam" id="PF03129">
    <property type="entry name" value="HGTP_anticodon"/>
    <property type="match status" value="1"/>
</dbReference>
<keyword evidence="5 13" id="KW-0479">Metal-binding</keyword>
<dbReference type="PANTHER" id="PTHR11451:SF44">
    <property type="entry name" value="THREONINE--TRNA LIGASE, CHLOROPLASTIC_MITOCHONDRIAL 2"/>
    <property type="match status" value="1"/>
</dbReference>
<dbReference type="CDD" id="cd00860">
    <property type="entry name" value="ThrRS_anticodon"/>
    <property type="match status" value="1"/>
</dbReference>
<evidence type="ECO:0000256" key="2">
    <source>
        <dbReference type="ARBA" id="ARBA00022490"/>
    </source>
</evidence>
<keyword evidence="11 13" id="KW-0030">Aminoacyl-tRNA synthetase</keyword>
<evidence type="ECO:0000256" key="7">
    <source>
        <dbReference type="ARBA" id="ARBA00022833"/>
    </source>
</evidence>
<keyword evidence="17" id="KW-1185">Reference proteome</keyword>
<reference evidence="16 17" key="1">
    <citation type="submission" date="2019-03" db="EMBL/GenBank/DDBJ databases">
        <title>Porphyromonas levii Isolated from the Uterus of Dairy Cows.</title>
        <authorList>
            <person name="Francis A.M."/>
        </authorList>
    </citation>
    <scope>NUCLEOTIDE SEQUENCE [LARGE SCALE GENOMIC DNA]</scope>
    <source>
        <strain evidence="16 17">AF5678</strain>
    </source>
</reference>
<dbReference type="EMBL" id="SPNC01000008">
    <property type="protein sequence ID" value="TFH97049.1"/>
    <property type="molecule type" value="Genomic_DNA"/>
</dbReference>
<organism evidence="16 17">
    <name type="scientific">Porphyromonas levii</name>
    <dbReference type="NCBI Taxonomy" id="28114"/>
    <lineage>
        <taxon>Bacteria</taxon>
        <taxon>Pseudomonadati</taxon>
        <taxon>Bacteroidota</taxon>
        <taxon>Bacteroidia</taxon>
        <taxon>Bacteroidales</taxon>
        <taxon>Porphyromonadaceae</taxon>
        <taxon>Porphyromonas</taxon>
    </lineage>
</organism>
<gene>
    <name evidence="13 16" type="primary">thrS</name>
    <name evidence="16" type="ORF">E4P47_01120</name>
</gene>
<feature type="domain" description="Aminoacyl-transfer RNA synthetases class-II family profile" evidence="14">
    <location>
        <begin position="243"/>
        <end position="554"/>
    </location>
</feature>
<keyword evidence="7 13" id="KW-0862">Zinc</keyword>
<feature type="binding site" evidence="13">
    <location>
        <position position="389"/>
    </location>
    <ligand>
        <name>Zn(2+)</name>
        <dbReference type="ChEBI" id="CHEBI:29105"/>
        <note>catalytic</note>
    </ligand>
</feature>
<comment type="subcellular location">
    <subcellularLocation>
        <location evidence="13">Cytoplasm</location>
    </subcellularLocation>
</comment>
<dbReference type="Gene3D" id="3.40.50.800">
    <property type="entry name" value="Anticodon-binding domain"/>
    <property type="match status" value="1"/>
</dbReference>
<dbReference type="GO" id="GO:0046872">
    <property type="term" value="F:metal ion binding"/>
    <property type="evidence" value="ECO:0007669"/>
    <property type="project" value="UniProtKB-KW"/>
</dbReference>
<dbReference type="InterPro" id="IPR004154">
    <property type="entry name" value="Anticodon-bd"/>
</dbReference>
<feature type="binding site" evidence="13">
    <location>
        <position position="338"/>
    </location>
    <ligand>
        <name>Zn(2+)</name>
        <dbReference type="ChEBI" id="CHEBI:29105"/>
        <note>catalytic</note>
    </ligand>
</feature>
<dbReference type="CDD" id="cd00771">
    <property type="entry name" value="ThrRS_core"/>
    <property type="match status" value="1"/>
</dbReference>
<comment type="cofactor">
    <cofactor evidence="13">
        <name>Zn(2+)</name>
        <dbReference type="ChEBI" id="CHEBI:29105"/>
    </cofactor>
    <text evidence="13">Binds 1 zinc ion per subunit.</text>
</comment>
<dbReference type="SUPFAM" id="SSF55186">
    <property type="entry name" value="ThrRS/AlaRS common domain"/>
    <property type="match status" value="1"/>
</dbReference>
<evidence type="ECO:0000256" key="6">
    <source>
        <dbReference type="ARBA" id="ARBA00022741"/>
    </source>
</evidence>
<keyword evidence="10 13" id="KW-0648">Protein biosynthesis</keyword>
<dbReference type="PRINTS" id="PR01047">
    <property type="entry name" value="TRNASYNTHTHR"/>
</dbReference>
<evidence type="ECO:0000256" key="11">
    <source>
        <dbReference type="ARBA" id="ARBA00023146"/>
    </source>
</evidence>
<dbReference type="InterPro" id="IPR012676">
    <property type="entry name" value="TGS-like"/>
</dbReference>
<dbReference type="Gene3D" id="3.30.980.10">
    <property type="entry name" value="Threonyl-trna Synthetase, Chain A, domain 2"/>
    <property type="match status" value="1"/>
</dbReference>
<evidence type="ECO:0000256" key="4">
    <source>
        <dbReference type="ARBA" id="ARBA00022598"/>
    </source>
</evidence>
<dbReference type="Gene3D" id="3.30.930.10">
    <property type="entry name" value="Bira Bifunctional Protein, Domain 2"/>
    <property type="match status" value="1"/>
</dbReference>
<dbReference type="PROSITE" id="PS51880">
    <property type="entry name" value="TGS"/>
    <property type="match status" value="1"/>
</dbReference>
<dbReference type="InterPro" id="IPR045864">
    <property type="entry name" value="aa-tRNA-synth_II/BPL/LPL"/>
</dbReference>
<evidence type="ECO:0000256" key="9">
    <source>
        <dbReference type="ARBA" id="ARBA00022884"/>
    </source>
</evidence>
<evidence type="ECO:0000313" key="16">
    <source>
        <dbReference type="EMBL" id="TFH97049.1"/>
    </source>
</evidence>
<dbReference type="InterPro" id="IPR002314">
    <property type="entry name" value="aa-tRNA-synt_IIb"/>
</dbReference>
<keyword evidence="4 13" id="KW-0436">Ligase</keyword>
<dbReference type="SMART" id="SM00863">
    <property type="entry name" value="tRNA_SAD"/>
    <property type="match status" value="1"/>
</dbReference>
<keyword evidence="9 13" id="KW-0694">RNA-binding</keyword>
<keyword evidence="8 13" id="KW-0067">ATP-binding</keyword>
<evidence type="ECO:0000259" key="14">
    <source>
        <dbReference type="PROSITE" id="PS50862"/>
    </source>
</evidence>
<dbReference type="AlphaFoldDB" id="A0A4Y8WS06"/>
<dbReference type="GO" id="GO:0004829">
    <property type="term" value="F:threonine-tRNA ligase activity"/>
    <property type="evidence" value="ECO:0007669"/>
    <property type="project" value="UniProtKB-UniRule"/>
</dbReference>